<dbReference type="EMBL" id="BAAAND010000008">
    <property type="protein sequence ID" value="GAA1602213.1"/>
    <property type="molecule type" value="Genomic_DNA"/>
</dbReference>
<evidence type="ECO:0000313" key="6">
    <source>
        <dbReference type="Proteomes" id="UP001500190"/>
    </source>
</evidence>
<dbReference type="InterPro" id="IPR019887">
    <property type="entry name" value="Tscrpt_reg_AsnC/Lrp_C"/>
</dbReference>
<evidence type="ECO:0000256" key="2">
    <source>
        <dbReference type="ARBA" id="ARBA00023125"/>
    </source>
</evidence>
<keyword evidence="6" id="KW-1185">Reference proteome</keyword>
<keyword evidence="1" id="KW-0805">Transcription regulation</keyword>
<dbReference type="InterPro" id="IPR000485">
    <property type="entry name" value="AsnC-type_HTH_dom"/>
</dbReference>
<dbReference type="InterPro" id="IPR036390">
    <property type="entry name" value="WH_DNA-bd_sf"/>
</dbReference>
<dbReference type="SUPFAM" id="SSF54909">
    <property type="entry name" value="Dimeric alpha+beta barrel"/>
    <property type="match status" value="1"/>
</dbReference>
<dbReference type="Gene3D" id="1.10.10.10">
    <property type="entry name" value="Winged helix-like DNA-binding domain superfamily/Winged helix DNA-binding domain"/>
    <property type="match status" value="2"/>
</dbReference>
<reference evidence="6" key="1">
    <citation type="journal article" date="2019" name="Int. J. Syst. Evol. Microbiol.">
        <title>The Global Catalogue of Microorganisms (GCM) 10K type strain sequencing project: providing services to taxonomists for standard genome sequencing and annotation.</title>
        <authorList>
            <consortium name="The Broad Institute Genomics Platform"/>
            <consortium name="The Broad Institute Genome Sequencing Center for Infectious Disease"/>
            <person name="Wu L."/>
            <person name="Ma J."/>
        </authorList>
    </citation>
    <scope>NUCLEOTIDE SEQUENCE [LARGE SCALE GENOMIC DNA]</scope>
    <source>
        <strain evidence="6">JCM 14304</strain>
    </source>
</reference>
<dbReference type="RefSeq" id="WP_344196974.1">
    <property type="nucleotide sequence ID" value="NZ_BAAAND010000008.1"/>
</dbReference>
<dbReference type="InterPro" id="IPR011008">
    <property type="entry name" value="Dimeric_a/b-barrel"/>
</dbReference>
<dbReference type="PRINTS" id="PR00033">
    <property type="entry name" value="HTHASNC"/>
</dbReference>
<feature type="domain" description="HTH asnC-type" evidence="4">
    <location>
        <begin position="172"/>
        <end position="232"/>
    </location>
</feature>
<dbReference type="InterPro" id="IPR019888">
    <property type="entry name" value="Tscrpt_reg_AsnC-like"/>
</dbReference>
<dbReference type="SMART" id="SM00344">
    <property type="entry name" value="HTH_ASNC"/>
    <property type="match status" value="2"/>
</dbReference>
<sequence>MTYDELDRELLHALSIDARAPFRRLGEVLGVSDQTVARRYARLRESGALRVTALSHPGRTREVQWLLRVRAVPSAAGEVADALARRPDTSWVNLCAGGTEIECTVYGADVGPLLLEVLPRTRQVLDVEAAEVLQVFYGGAGSPYAKAGPLRPEQVAVLEQPAPEARTDTVVLEGLDRRLFEELRTDGRASIEQLAKACGVSGPTVRRRLHALVAGGVISFDVDAEPALLGLPARAMLRLAVTPDRLDAAGRALAEHTEVAFVAATTGSTSLYAAIGSHSPDGLYRYLTTQIAGQSGVTQVNLTPVLRTVKAATTHYRRSVG</sequence>
<evidence type="ECO:0000313" key="5">
    <source>
        <dbReference type="EMBL" id="GAA1602213.1"/>
    </source>
</evidence>
<dbReference type="PANTHER" id="PTHR30154">
    <property type="entry name" value="LEUCINE-RESPONSIVE REGULATORY PROTEIN"/>
    <property type="match status" value="1"/>
</dbReference>
<dbReference type="InterPro" id="IPR036388">
    <property type="entry name" value="WH-like_DNA-bd_sf"/>
</dbReference>
<gene>
    <name evidence="5" type="ORF">GCM10009742_58120</name>
</gene>
<evidence type="ECO:0000256" key="1">
    <source>
        <dbReference type="ARBA" id="ARBA00023015"/>
    </source>
</evidence>
<keyword evidence="3" id="KW-0804">Transcription</keyword>
<dbReference type="PROSITE" id="PS50956">
    <property type="entry name" value="HTH_ASNC_2"/>
    <property type="match status" value="2"/>
</dbReference>
<dbReference type="SUPFAM" id="SSF46785">
    <property type="entry name" value="Winged helix' DNA-binding domain"/>
    <property type="match status" value="2"/>
</dbReference>
<protein>
    <submittedName>
        <fullName evidence="5">Lrp/AsnC family transcriptional regulator</fullName>
    </submittedName>
</protein>
<dbReference type="Pfam" id="PF13404">
    <property type="entry name" value="HTH_AsnC-type"/>
    <property type="match status" value="2"/>
</dbReference>
<comment type="caution">
    <text evidence="5">The sequence shown here is derived from an EMBL/GenBank/DDBJ whole genome shotgun (WGS) entry which is preliminary data.</text>
</comment>
<dbReference type="Gene3D" id="3.30.70.920">
    <property type="match status" value="1"/>
</dbReference>
<feature type="domain" description="HTH asnC-type" evidence="4">
    <location>
        <begin position="3"/>
        <end position="79"/>
    </location>
</feature>
<evidence type="ECO:0000259" key="4">
    <source>
        <dbReference type="PROSITE" id="PS50956"/>
    </source>
</evidence>
<keyword evidence="2" id="KW-0238">DNA-binding</keyword>
<dbReference type="Proteomes" id="UP001500190">
    <property type="component" value="Unassembled WGS sequence"/>
</dbReference>
<organism evidence="5 6">
    <name type="scientific">Kribbella karoonensis</name>
    <dbReference type="NCBI Taxonomy" id="324851"/>
    <lineage>
        <taxon>Bacteria</taxon>
        <taxon>Bacillati</taxon>
        <taxon>Actinomycetota</taxon>
        <taxon>Actinomycetes</taxon>
        <taxon>Propionibacteriales</taxon>
        <taxon>Kribbellaceae</taxon>
        <taxon>Kribbella</taxon>
    </lineage>
</organism>
<proteinExistence type="predicted"/>
<evidence type="ECO:0000256" key="3">
    <source>
        <dbReference type="ARBA" id="ARBA00023163"/>
    </source>
</evidence>
<dbReference type="PANTHER" id="PTHR30154:SF34">
    <property type="entry name" value="TRANSCRIPTIONAL REGULATOR AZLB"/>
    <property type="match status" value="1"/>
</dbReference>
<name>A0ABP4Q6E3_9ACTN</name>
<accession>A0ABP4Q6E3</accession>
<dbReference type="Pfam" id="PF01037">
    <property type="entry name" value="AsnC_trans_reg"/>
    <property type="match status" value="1"/>
</dbReference>